<dbReference type="InterPro" id="IPR052350">
    <property type="entry name" value="Metallo-dep_Lactonases"/>
</dbReference>
<reference evidence="3 4" key="1">
    <citation type="submission" date="2019-08" db="EMBL/GenBank/DDBJ databases">
        <title>Identification of a novel species of the genus Boseongicola.</title>
        <authorList>
            <person name="Zhang X.-Q."/>
        </authorList>
    </citation>
    <scope>NUCLEOTIDE SEQUENCE [LARGE SCALE GENOMIC DNA]</scope>
    <source>
        <strain evidence="3 4">HY14</strain>
    </source>
</reference>
<dbReference type="Gene3D" id="3.20.20.140">
    <property type="entry name" value="Metal-dependent hydrolases"/>
    <property type="match status" value="1"/>
</dbReference>
<feature type="domain" description="Amidohydrolase-related" evidence="2">
    <location>
        <begin position="5"/>
        <end position="279"/>
    </location>
</feature>
<evidence type="ECO:0000313" key="3">
    <source>
        <dbReference type="EMBL" id="TYB83386.1"/>
    </source>
</evidence>
<dbReference type="SUPFAM" id="SSF51556">
    <property type="entry name" value="Metallo-dependent hydrolases"/>
    <property type="match status" value="1"/>
</dbReference>
<dbReference type="PANTHER" id="PTHR43569">
    <property type="entry name" value="AMIDOHYDROLASE"/>
    <property type="match status" value="1"/>
</dbReference>
<sequence>MPLLDTHQHLFYRDVAGYGWADGIPPLAEGDFTLEDYSALTEGLGVGGTLFMETGVDDADYQAETRHVHGLAQEPGSGIRGLIASIRPEEDDGFDAWLDETAAMGVAGYRRILHVMPDDLSEGDTFRRNVRRIGETGRVFDMCFLARQLPLATALAAACANTRLVLNHCGVPDIAGGGLDPWRADMTALAEMPNVTCKLSGLMAYCAPDAMTAEAIAPYVDHVLEVFGPNRMVWGSDWPVVNLAKGLPEWIAVTRGILGKLTADEATAIAHGTAERVYRVKLS</sequence>
<dbReference type="AlphaFoldDB" id="A0A5D0RQW0"/>
<dbReference type="PANTHER" id="PTHR43569:SF2">
    <property type="entry name" value="AMIDOHYDROLASE-RELATED DOMAIN-CONTAINING PROTEIN"/>
    <property type="match status" value="1"/>
</dbReference>
<proteinExistence type="inferred from homology"/>
<dbReference type="Proteomes" id="UP000322080">
    <property type="component" value="Unassembled WGS sequence"/>
</dbReference>
<comment type="caution">
    <text evidence="3">The sequence shown here is derived from an EMBL/GenBank/DDBJ whole genome shotgun (WGS) entry which is preliminary data.</text>
</comment>
<name>A0A5D0RQW0_9RHOB</name>
<dbReference type="InterPro" id="IPR032466">
    <property type="entry name" value="Metal_Hydrolase"/>
</dbReference>
<keyword evidence="3" id="KW-0378">Hydrolase</keyword>
<dbReference type="Pfam" id="PF04909">
    <property type="entry name" value="Amidohydro_2"/>
    <property type="match status" value="1"/>
</dbReference>
<protein>
    <submittedName>
        <fullName evidence="3">Amidohydrolase family protein</fullName>
    </submittedName>
</protein>
<dbReference type="InterPro" id="IPR006680">
    <property type="entry name" value="Amidohydro-rel"/>
</dbReference>
<gene>
    <name evidence="3" type="ORF">FVF75_03450</name>
</gene>
<dbReference type="GO" id="GO:0016787">
    <property type="term" value="F:hydrolase activity"/>
    <property type="evidence" value="ECO:0007669"/>
    <property type="project" value="UniProtKB-KW"/>
</dbReference>
<evidence type="ECO:0000313" key="4">
    <source>
        <dbReference type="Proteomes" id="UP000322080"/>
    </source>
</evidence>
<evidence type="ECO:0000256" key="1">
    <source>
        <dbReference type="ARBA" id="ARBA00038310"/>
    </source>
</evidence>
<accession>A0A5D0RQW0</accession>
<evidence type="ECO:0000259" key="2">
    <source>
        <dbReference type="Pfam" id="PF04909"/>
    </source>
</evidence>
<comment type="similarity">
    <text evidence="1">Belongs to the metallo-dependent hydrolases superfamily.</text>
</comment>
<organism evidence="3 4">
    <name type="scientific">Maritimibacter fusiformis</name>
    <dbReference type="NCBI Taxonomy" id="2603819"/>
    <lineage>
        <taxon>Bacteria</taxon>
        <taxon>Pseudomonadati</taxon>
        <taxon>Pseudomonadota</taxon>
        <taxon>Alphaproteobacteria</taxon>
        <taxon>Rhodobacterales</taxon>
        <taxon>Roseobacteraceae</taxon>
        <taxon>Maritimibacter</taxon>
    </lineage>
</organism>
<dbReference type="EMBL" id="VSIY01000003">
    <property type="protein sequence ID" value="TYB83386.1"/>
    <property type="molecule type" value="Genomic_DNA"/>
</dbReference>
<keyword evidence="4" id="KW-1185">Reference proteome</keyword>